<dbReference type="Proteomes" id="UP000054485">
    <property type="component" value="Unassembled WGS sequence"/>
</dbReference>
<accession>A0A0D0AI20</accession>
<reference evidence="2" key="2">
    <citation type="submission" date="2015-01" db="EMBL/GenBank/DDBJ databases">
        <title>Evolutionary Origins and Diversification of the Mycorrhizal Mutualists.</title>
        <authorList>
            <consortium name="DOE Joint Genome Institute"/>
            <consortium name="Mycorrhizal Genomics Consortium"/>
            <person name="Kohler A."/>
            <person name="Kuo A."/>
            <person name="Nagy L.G."/>
            <person name="Floudas D."/>
            <person name="Copeland A."/>
            <person name="Barry K.W."/>
            <person name="Cichocki N."/>
            <person name="Veneault-Fourrey C."/>
            <person name="LaButti K."/>
            <person name="Lindquist E.A."/>
            <person name="Lipzen A."/>
            <person name="Lundell T."/>
            <person name="Morin E."/>
            <person name="Murat C."/>
            <person name="Riley R."/>
            <person name="Ohm R."/>
            <person name="Sun H."/>
            <person name="Tunlid A."/>
            <person name="Henrissat B."/>
            <person name="Grigoriev I.V."/>
            <person name="Hibbett D.S."/>
            <person name="Martin F."/>
        </authorList>
    </citation>
    <scope>NUCLEOTIDE SEQUENCE [LARGE SCALE GENOMIC DNA]</scope>
    <source>
        <strain evidence="2">UH-Slu-Lm8-n1</strain>
    </source>
</reference>
<dbReference type="EMBL" id="KN836758">
    <property type="protein sequence ID" value="KIK31673.1"/>
    <property type="molecule type" value="Genomic_DNA"/>
</dbReference>
<evidence type="ECO:0000313" key="2">
    <source>
        <dbReference type="Proteomes" id="UP000054485"/>
    </source>
</evidence>
<reference evidence="1 2" key="1">
    <citation type="submission" date="2014-04" db="EMBL/GenBank/DDBJ databases">
        <authorList>
            <consortium name="DOE Joint Genome Institute"/>
            <person name="Kuo A."/>
            <person name="Ruytinx J."/>
            <person name="Rineau F."/>
            <person name="Colpaert J."/>
            <person name="Kohler A."/>
            <person name="Nagy L.G."/>
            <person name="Floudas D."/>
            <person name="Copeland A."/>
            <person name="Barry K.W."/>
            <person name="Cichocki N."/>
            <person name="Veneault-Fourrey C."/>
            <person name="LaButti K."/>
            <person name="Lindquist E.A."/>
            <person name="Lipzen A."/>
            <person name="Lundell T."/>
            <person name="Morin E."/>
            <person name="Murat C."/>
            <person name="Sun H."/>
            <person name="Tunlid A."/>
            <person name="Henrissat B."/>
            <person name="Grigoriev I.V."/>
            <person name="Hibbett D.S."/>
            <person name="Martin F."/>
            <person name="Nordberg H.P."/>
            <person name="Cantor M.N."/>
            <person name="Hua S.X."/>
        </authorList>
    </citation>
    <scope>NUCLEOTIDE SEQUENCE [LARGE SCALE GENOMIC DNA]</scope>
    <source>
        <strain evidence="1 2">UH-Slu-Lm8-n1</strain>
    </source>
</reference>
<dbReference type="InParanoid" id="A0A0D0AI20"/>
<keyword evidence="2" id="KW-1185">Reference proteome</keyword>
<protein>
    <submittedName>
        <fullName evidence="1">Uncharacterized protein</fullName>
    </submittedName>
</protein>
<sequence>MTNKTDEHNGQPIPIIDVILAHLVDTSWIIPRAICRDAYLSPYDHFGKWVIVTGTSSNRRVILKSLPSRVFHPR</sequence>
<proteinExistence type="predicted"/>
<evidence type="ECO:0000313" key="1">
    <source>
        <dbReference type="EMBL" id="KIK31673.1"/>
    </source>
</evidence>
<gene>
    <name evidence="1" type="ORF">CY34DRAFT_19682</name>
</gene>
<dbReference type="AlphaFoldDB" id="A0A0D0AI20"/>
<dbReference type="HOGENOM" id="CLU_2689444_0_0_1"/>
<name>A0A0D0AI20_9AGAM</name>
<organism evidence="1 2">
    <name type="scientific">Suillus luteus UH-Slu-Lm8-n1</name>
    <dbReference type="NCBI Taxonomy" id="930992"/>
    <lineage>
        <taxon>Eukaryota</taxon>
        <taxon>Fungi</taxon>
        <taxon>Dikarya</taxon>
        <taxon>Basidiomycota</taxon>
        <taxon>Agaricomycotina</taxon>
        <taxon>Agaricomycetes</taxon>
        <taxon>Agaricomycetidae</taxon>
        <taxon>Boletales</taxon>
        <taxon>Suillineae</taxon>
        <taxon>Suillaceae</taxon>
        <taxon>Suillus</taxon>
    </lineage>
</organism>